<proteinExistence type="predicted"/>
<dbReference type="OrthoDB" id="2799179at2759"/>
<dbReference type="Gene3D" id="3.80.10.10">
    <property type="entry name" value="Ribonuclease Inhibitor"/>
    <property type="match status" value="1"/>
</dbReference>
<protein>
    <recommendedName>
        <fullName evidence="3">F-box domain-containing protein</fullName>
    </recommendedName>
</protein>
<sequence length="529" mass="60293">MADDKVTALNDDVLDLIVEAASHVQAIPALSRTCRRIRLRCLPSLCREFSLRMPVPVVPRAFVPEALRPYVSVLHFNDRCGDIPREENLRDALERDLRFTHDPLLCAVYSTPFLATALKSMPRLHTLSFNLRWLPIHGIPWSVVQMVLALPTLRNLAINGHRVAPSLLPEEELVLDHCAPLTSFQHTMSDYRRWRKQDYPDERHALLLILNRTHATLETLALVAELSPLDETFTTLEWPNLRELRLRGECKTIGDPSLPFIALFANMPRLRRIELQLAQPKGVDPQPFWPPGHDTVEWPWPHLRHLTLSCPHVDDQIYGALPSTLESLALCYTPHMIHSVWNGMGMHCQWPLVGSSEMLQILRRCRCPRLTSLEVEYREDEANAELMQHIGVSYPALTSFKLLRYRAVDSDAEAGPSDPLLRMIRAHPRLQHICLHLDHPDTTASFYHPTGYRYDIAEDTTRLEAYLALTQSLADNLAGASGPSLETITLWAPHSYFPYSWFWESFAVVRDEATGVGVCAQAVTPRKRN</sequence>
<evidence type="ECO:0008006" key="3">
    <source>
        <dbReference type="Google" id="ProtNLM"/>
    </source>
</evidence>
<dbReference type="AlphaFoldDB" id="A0A1M2V2U9"/>
<gene>
    <name evidence="1" type="ORF">TRAPUB_7638</name>
</gene>
<dbReference type="EMBL" id="MNAD01001714">
    <property type="protein sequence ID" value="OJT01904.1"/>
    <property type="molecule type" value="Genomic_DNA"/>
</dbReference>
<dbReference type="SUPFAM" id="SSF52047">
    <property type="entry name" value="RNI-like"/>
    <property type="match status" value="1"/>
</dbReference>
<dbReference type="OMA" id="RCGDIPR"/>
<dbReference type="InterPro" id="IPR032675">
    <property type="entry name" value="LRR_dom_sf"/>
</dbReference>
<accession>A0A1M2V2U9</accession>
<name>A0A1M2V2U9_TRAPU</name>
<organism evidence="1 2">
    <name type="scientific">Trametes pubescens</name>
    <name type="common">White-rot fungus</name>
    <dbReference type="NCBI Taxonomy" id="154538"/>
    <lineage>
        <taxon>Eukaryota</taxon>
        <taxon>Fungi</taxon>
        <taxon>Dikarya</taxon>
        <taxon>Basidiomycota</taxon>
        <taxon>Agaricomycotina</taxon>
        <taxon>Agaricomycetes</taxon>
        <taxon>Polyporales</taxon>
        <taxon>Polyporaceae</taxon>
        <taxon>Trametes</taxon>
    </lineage>
</organism>
<dbReference type="STRING" id="154538.A0A1M2V2U9"/>
<reference evidence="1 2" key="1">
    <citation type="submission" date="2016-10" db="EMBL/GenBank/DDBJ databases">
        <title>Genome sequence of the basidiomycete white-rot fungus Trametes pubescens.</title>
        <authorList>
            <person name="Makela M.R."/>
            <person name="Granchi Z."/>
            <person name="Peng M."/>
            <person name="De Vries R.P."/>
            <person name="Grigoriev I."/>
            <person name="Riley R."/>
            <person name="Hilden K."/>
        </authorList>
    </citation>
    <scope>NUCLEOTIDE SEQUENCE [LARGE SCALE GENOMIC DNA]</scope>
    <source>
        <strain evidence="1 2">FBCC735</strain>
    </source>
</reference>
<evidence type="ECO:0000313" key="1">
    <source>
        <dbReference type="EMBL" id="OJT01904.1"/>
    </source>
</evidence>
<evidence type="ECO:0000313" key="2">
    <source>
        <dbReference type="Proteomes" id="UP000184267"/>
    </source>
</evidence>
<comment type="caution">
    <text evidence="1">The sequence shown here is derived from an EMBL/GenBank/DDBJ whole genome shotgun (WGS) entry which is preliminary data.</text>
</comment>
<keyword evidence="2" id="KW-1185">Reference proteome</keyword>
<dbReference type="Proteomes" id="UP000184267">
    <property type="component" value="Unassembled WGS sequence"/>
</dbReference>